<keyword evidence="5" id="KW-0653">Protein transport</keyword>
<feature type="transmembrane region" description="Helical" evidence="9">
    <location>
        <begin position="469"/>
        <end position="491"/>
    </location>
</feature>
<dbReference type="RefSeq" id="WP_238745283.1">
    <property type="nucleotide sequence ID" value="NZ_JAKOOW010000006.1"/>
</dbReference>
<evidence type="ECO:0000256" key="3">
    <source>
        <dbReference type="ARBA" id="ARBA00022475"/>
    </source>
</evidence>
<sequence>MTQKKFFGHPPQLSNLFHIELWERFSFYGMQAILMIYLYYAADKGGLGIDESLAGAVVGAYSGSVYLATVGGGWLADRVLGSERTLFWSGVVVMAGHIVLALLPGVAGLVGGLILIGAGSGGVKASAGTMVGSLYESEDTRPLRDAGFSIFYIAINIGALLGPLLTGWLQVNYSFHHGFGAAAVGMAFGLWQYGRGRGRLPKSEVPNPLPAGRRNLVLGLVLAAVVAVVLLVRADVLNVQNFSSVLSILVLTISLLYFAFLLANRKVSAGEKRHIAAYIPLFAALCVFWALWYQVYTSVTVYFDKTVLRQVVAPEWLRGWAPLTALGVDPASGRFEIPVGWLASLQAMWVIALSGVMAALWSKMGRFQPKAPVKFSLALLGVGASYLCFVPYVHSGVPLPLMLFSLVILAITVSELLISPISMSLITKIAPAHFKTQMVALNYLAFSLGFTLGGKLFHTYYEALGQERFYMMLGTIGLAAGAVMLLCSPFLNRMMNQLD</sequence>
<feature type="transmembrane region" description="Helical" evidence="9">
    <location>
        <begin position="339"/>
        <end position="361"/>
    </location>
</feature>
<keyword evidence="5" id="KW-0571">Peptide transport</keyword>
<evidence type="ECO:0000256" key="2">
    <source>
        <dbReference type="ARBA" id="ARBA00022448"/>
    </source>
</evidence>
<keyword evidence="6 9" id="KW-1133">Transmembrane helix</keyword>
<evidence type="ECO:0000256" key="8">
    <source>
        <dbReference type="RuleBase" id="RU003755"/>
    </source>
</evidence>
<dbReference type="CDD" id="cd17346">
    <property type="entry name" value="MFS_DtpA_like"/>
    <property type="match status" value="1"/>
</dbReference>
<dbReference type="PROSITE" id="PS50850">
    <property type="entry name" value="MFS"/>
    <property type="match status" value="1"/>
</dbReference>
<keyword evidence="3" id="KW-1003">Cell membrane</keyword>
<evidence type="ECO:0000256" key="7">
    <source>
        <dbReference type="ARBA" id="ARBA00023136"/>
    </source>
</evidence>
<evidence type="ECO:0000256" key="4">
    <source>
        <dbReference type="ARBA" id="ARBA00022692"/>
    </source>
</evidence>
<name>A0ABS9NKJ5_9NEIS</name>
<dbReference type="EMBL" id="JAKOOW010000006">
    <property type="protein sequence ID" value="MCG6503195.1"/>
    <property type="molecule type" value="Genomic_DNA"/>
</dbReference>
<proteinExistence type="inferred from homology"/>
<keyword evidence="4 8" id="KW-0812">Transmembrane</keyword>
<dbReference type="PANTHER" id="PTHR23517">
    <property type="entry name" value="RESISTANCE PROTEIN MDTM, PUTATIVE-RELATED-RELATED"/>
    <property type="match status" value="1"/>
</dbReference>
<accession>A0ABS9NKJ5</accession>
<feature type="transmembrane region" description="Helical" evidence="9">
    <location>
        <begin position="147"/>
        <end position="169"/>
    </location>
</feature>
<comment type="subcellular location">
    <subcellularLocation>
        <location evidence="1">Cell membrane</location>
        <topology evidence="1">Multi-pass membrane protein</topology>
    </subcellularLocation>
    <subcellularLocation>
        <location evidence="8">Membrane</location>
        <topology evidence="8">Multi-pass membrane protein</topology>
    </subcellularLocation>
</comment>
<dbReference type="InterPro" id="IPR036259">
    <property type="entry name" value="MFS_trans_sf"/>
</dbReference>
<evidence type="ECO:0000259" key="10">
    <source>
        <dbReference type="PROSITE" id="PS50850"/>
    </source>
</evidence>
<evidence type="ECO:0000256" key="9">
    <source>
        <dbReference type="SAM" id="Phobius"/>
    </source>
</evidence>
<dbReference type="PROSITE" id="PS01023">
    <property type="entry name" value="PTR2_2"/>
    <property type="match status" value="1"/>
</dbReference>
<dbReference type="Pfam" id="PF00854">
    <property type="entry name" value="PTR2"/>
    <property type="match status" value="1"/>
</dbReference>
<comment type="caution">
    <text evidence="11">The sequence shown here is derived from an EMBL/GenBank/DDBJ whole genome shotgun (WGS) entry which is preliminary data.</text>
</comment>
<comment type="similarity">
    <text evidence="8">Belongs to the major facilitator superfamily. Proton-dependent oligopeptide transporter (POT/PTR) (TC 2.A.17) family.</text>
</comment>
<evidence type="ECO:0000313" key="11">
    <source>
        <dbReference type="EMBL" id="MCG6503195.1"/>
    </source>
</evidence>
<evidence type="ECO:0000313" key="12">
    <source>
        <dbReference type="Proteomes" id="UP001298424"/>
    </source>
</evidence>
<feature type="transmembrane region" description="Helical" evidence="9">
    <location>
        <begin position="21"/>
        <end position="40"/>
    </location>
</feature>
<dbReference type="SUPFAM" id="SSF103473">
    <property type="entry name" value="MFS general substrate transporter"/>
    <property type="match status" value="1"/>
</dbReference>
<dbReference type="NCBIfam" id="TIGR00924">
    <property type="entry name" value="yjdL_sub1_fam"/>
    <property type="match status" value="1"/>
</dbReference>
<keyword evidence="2 8" id="KW-0813">Transport</keyword>
<evidence type="ECO:0000256" key="1">
    <source>
        <dbReference type="ARBA" id="ARBA00004651"/>
    </source>
</evidence>
<feature type="transmembrane region" description="Helical" evidence="9">
    <location>
        <begin position="439"/>
        <end position="457"/>
    </location>
</feature>
<gene>
    <name evidence="11" type="ORF">MB824_01590</name>
</gene>
<dbReference type="InterPro" id="IPR000109">
    <property type="entry name" value="POT_fam"/>
</dbReference>
<feature type="transmembrane region" description="Helical" evidence="9">
    <location>
        <begin position="244"/>
        <end position="263"/>
    </location>
</feature>
<feature type="transmembrane region" description="Helical" evidence="9">
    <location>
        <begin position="86"/>
        <end position="107"/>
    </location>
</feature>
<organism evidence="11 12">
    <name type="scientific">Kingella pumchi</name>
    <dbReference type="NCBI Taxonomy" id="2779506"/>
    <lineage>
        <taxon>Bacteria</taxon>
        <taxon>Pseudomonadati</taxon>
        <taxon>Pseudomonadota</taxon>
        <taxon>Betaproteobacteria</taxon>
        <taxon>Neisseriales</taxon>
        <taxon>Neisseriaceae</taxon>
        <taxon>Kingella</taxon>
    </lineage>
</organism>
<evidence type="ECO:0000256" key="6">
    <source>
        <dbReference type="ARBA" id="ARBA00022989"/>
    </source>
</evidence>
<dbReference type="Proteomes" id="UP001298424">
    <property type="component" value="Unassembled WGS sequence"/>
</dbReference>
<keyword evidence="7 9" id="KW-0472">Membrane</keyword>
<protein>
    <submittedName>
        <fullName evidence="11">Oligopeptide:H+ symporter</fullName>
    </submittedName>
</protein>
<dbReference type="InterPro" id="IPR050171">
    <property type="entry name" value="MFS_Transporters"/>
</dbReference>
<feature type="transmembrane region" description="Helical" evidence="9">
    <location>
        <begin position="373"/>
        <end position="393"/>
    </location>
</feature>
<reference evidence="11 12" key="1">
    <citation type="submission" date="2022-02" db="EMBL/GenBank/DDBJ databases">
        <title>Genome sequence data of Kingella unionensis sp. nov. strain CICC 24913 (CCUG 75125).</title>
        <authorList>
            <person name="Xiao M."/>
        </authorList>
    </citation>
    <scope>NUCLEOTIDE SEQUENCE [LARGE SCALE GENOMIC DNA]</scope>
    <source>
        <strain evidence="11 12">CICC 24913</strain>
    </source>
</reference>
<dbReference type="PANTHER" id="PTHR23517:SF15">
    <property type="entry name" value="PROTON-DEPENDENT OLIGOPEPTIDE FAMILY TRANSPORT PROTEIN"/>
    <property type="match status" value="1"/>
</dbReference>
<feature type="transmembrane region" description="Helical" evidence="9">
    <location>
        <begin position="215"/>
        <end position="232"/>
    </location>
</feature>
<feature type="domain" description="Major facilitator superfamily (MFS) profile" evidence="10">
    <location>
        <begin position="15"/>
        <end position="492"/>
    </location>
</feature>
<feature type="transmembrane region" description="Helical" evidence="9">
    <location>
        <begin position="399"/>
        <end position="418"/>
    </location>
</feature>
<evidence type="ECO:0000256" key="5">
    <source>
        <dbReference type="ARBA" id="ARBA00022856"/>
    </source>
</evidence>
<feature type="transmembrane region" description="Helical" evidence="9">
    <location>
        <begin position="52"/>
        <end position="74"/>
    </location>
</feature>
<feature type="transmembrane region" description="Helical" evidence="9">
    <location>
        <begin position="175"/>
        <end position="194"/>
    </location>
</feature>
<feature type="transmembrane region" description="Helical" evidence="9">
    <location>
        <begin position="113"/>
        <end position="135"/>
    </location>
</feature>
<keyword evidence="12" id="KW-1185">Reference proteome</keyword>
<dbReference type="InterPro" id="IPR005279">
    <property type="entry name" value="Dipep/tripep_permease"/>
</dbReference>
<dbReference type="InterPro" id="IPR018456">
    <property type="entry name" value="PTR2_symporter_CS"/>
</dbReference>
<dbReference type="Gene3D" id="1.20.1250.20">
    <property type="entry name" value="MFS general substrate transporter like domains"/>
    <property type="match status" value="1"/>
</dbReference>
<dbReference type="InterPro" id="IPR020846">
    <property type="entry name" value="MFS_dom"/>
</dbReference>
<feature type="transmembrane region" description="Helical" evidence="9">
    <location>
        <begin position="275"/>
        <end position="295"/>
    </location>
</feature>